<dbReference type="Pfam" id="PF00105">
    <property type="entry name" value="zf-C4"/>
    <property type="match status" value="1"/>
</dbReference>
<dbReference type="GO" id="GO:0008270">
    <property type="term" value="F:zinc ion binding"/>
    <property type="evidence" value="ECO:0007669"/>
    <property type="project" value="UniProtKB-KW"/>
</dbReference>
<name>G0MN95_CAEBE</name>
<evidence type="ECO:0000313" key="16">
    <source>
        <dbReference type="Proteomes" id="UP000008068"/>
    </source>
</evidence>
<dbReference type="HOGENOM" id="CLU_007368_1_1_1"/>
<dbReference type="PROSITE" id="PS51843">
    <property type="entry name" value="NR_LBD"/>
    <property type="match status" value="1"/>
</dbReference>
<dbReference type="PRINTS" id="PR00047">
    <property type="entry name" value="STROIDFINGER"/>
</dbReference>
<evidence type="ECO:0000256" key="6">
    <source>
        <dbReference type="ARBA" id="ARBA00023015"/>
    </source>
</evidence>
<organism evidence="16">
    <name type="scientific">Caenorhabditis brenneri</name>
    <name type="common">Nematode worm</name>
    <dbReference type="NCBI Taxonomy" id="135651"/>
    <lineage>
        <taxon>Eukaryota</taxon>
        <taxon>Metazoa</taxon>
        <taxon>Ecdysozoa</taxon>
        <taxon>Nematoda</taxon>
        <taxon>Chromadorea</taxon>
        <taxon>Rhabditida</taxon>
        <taxon>Rhabditina</taxon>
        <taxon>Rhabditomorpha</taxon>
        <taxon>Rhabditoidea</taxon>
        <taxon>Rhabditidae</taxon>
        <taxon>Peloderinae</taxon>
        <taxon>Caenorhabditis</taxon>
    </lineage>
</organism>
<evidence type="ECO:0000256" key="1">
    <source>
        <dbReference type="ARBA" id="ARBA00004123"/>
    </source>
</evidence>
<keyword evidence="3 11" id="KW-0479">Metal-binding</keyword>
<dbReference type="InterPro" id="IPR000536">
    <property type="entry name" value="Nucl_hrmn_rcpt_lig-bd"/>
</dbReference>
<dbReference type="SUPFAM" id="SSF57716">
    <property type="entry name" value="Glucocorticoid receptor-like (DNA-binding domain)"/>
    <property type="match status" value="1"/>
</dbReference>
<dbReference type="GO" id="GO:0006357">
    <property type="term" value="P:regulation of transcription by RNA polymerase II"/>
    <property type="evidence" value="ECO:0007669"/>
    <property type="project" value="TreeGrafter"/>
</dbReference>
<gene>
    <name evidence="15" type="ORF">CAEBREN_24070</name>
</gene>
<dbReference type="Proteomes" id="UP000008068">
    <property type="component" value="Unassembled WGS sequence"/>
</dbReference>
<evidence type="ECO:0000259" key="13">
    <source>
        <dbReference type="PROSITE" id="PS51030"/>
    </source>
</evidence>
<dbReference type="eggNOG" id="KOG3575">
    <property type="taxonomic scope" value="Eukaryota"/>
</dbReference>
<keyword evidence="7 11" id="KW-0238">DNA-binding</keyword>
<evidence type="ECO:0000256" key="2">
    <source>
        <dbReference type="ARBA" id="ARBA00005993"/>
    </source>
</evidence>
<dbReference type="AlphaFoldDB" id="G0MN95"/>
<dbReference type="SMART" id="SM00430">
    <property type="entry name" value="HOLI"/>
    <property type="match status" value="1"/>
</dbReference>
<dbReference type="GO" id="GO:0005634">
    <property type="term" value="C:nucleus"/>
    <property type="evidence" value="ECO:0007669"/>
    <property type="project" value="UniProtKB-SubCell"/>
</dbReference>
<dbReference type="InterPro" id="IPR013088">
    <property type="entry name" value="Znf_NHR/GATA"/>
</dbReference>
<dbReference type="EMBL" id="GL379803">
    <property type="protein sequence ID" value="EGT38250.1"/>
    <property type="molecule type" value="Genomic_DNA"/>
</dbReference>
<evidence type="ECO:0000256" key="10">
    <source>
        <dbReference type="ARBA" id="ARBA00023242"/>
    </source>
</evidence>
<dbReference type="GO" id="GO:0000978">
    <property type="term" value="F:RNA polymerase II cis-regulatory region sequence-specific DNA binding"/>
    <property type="evidence" value="ECO:0007669"/>
    <property type="project" value="InterPro"/>
</dbReference>
<dbReference type="PROSITE" id="PS51030">
    <property type="entry name" value="NUCLEAR_REC_DBD_2"/>
    <property type="match status" value="1"/>
</dbReference>
<evidence type="ECO:0000256" key="9">
    <source>
        <dbReference type="ARBA" id="ARBA00023170"/>
    </source>
</evidence>
<keyword evidence="6 11" id="KW-0805">Transcription regulation</keyword>
<dbReference type="Pfam" id="PF00104">
    <property type="entry name" value="Hormone_recep"/>
    <property type="match status" value="1"/>
</dbReference>
<sequence>MRTPKEKSKCSICLEEGDGYHFGAEACKACAAFFRRSVTQKKSYQCRGNDDCDITINIRCMCRACRFTKCIEMGMNPAGVQQRQEPPKPQDLPDLQTPLNTPSTSSSPGIPHHDHMPMLTRMQQNYQKLLNARQIIHKEDGENLFEERVPRQITYLESIKQGMKDVTLGADWISWCYEDFVRLPVDQKNALFRNFYVAHFVLEEAFMSHTKNTPDRVNFPSGDYIDINELEKFYKNEGEEQPMTKEQIDELFKPSFIASQKRLILPMMSENVDVFEFFALTTFLLWDTGLENLTDETIKIGKSVINQVIKELTFYMRNIKKIDEPSIRIASIVSLLPAVQKSTRRIQDDLEITKVFKIYTASQEFYDLIDGNFC</sequence>
<keyword evidence="4 11" id="KW-0863">Zinc-finger</keyword>
<keyword evidence="5 11" id="KW-0862">Zinc</keyword>
<dbReference type="OMA" id="ANDCDIA"/>
<evidence type="ECO:0000256" key="5">
    <source>
        <dbReference type="ARBA" id="ARBA00022833"/>
    </source>
</evidence>
<dbReference type="InterPro" id="IPR035500">
    <property type="entry name" value="NHR-like_dom_sf"/>
</dbReference>
<evidence type="ECO:0000256" key="4">
    <source>
        <dbReference type="ARBA" id="ARBA00022771"/>
    </source>
</evidence>
<comment type="subcellular location">
    <subcellularLocation>
        <location evidence="1 11">Nucleus</location>
    </subcellularLocation>
</comment>
<evidence type="ECO:0000256" key="12">
    <source>
        <dbReference type="SAM" id="MobiDB-lite"/>
    </source>
</evidence>
<evidence type="ECO:0000256" key="7">
    <source>
        <dbReference type="ARBA" id="ARBA00023125"/>
    </source>
</evidence>
<dbReference type="InterPro" id="IPR001628">
    <property type="entry name" value="Znf_hrmn_rcpt"/>
</dbReference>
<dbReference type="Gene3D" id="3.30.50.10">
    <property type="entry name" value="Erythroid Transcription Factor GATA-1, subunit A"/>
    <property type="match status" value="1"/>
</dbReference>
<dbReference type="FunCoup" id="G0MN95">
    <property type="interactions" value="220"/>
</dbReference>
<comment type="similarity">
    <text evidence="2 11">Belongs to the nuclear hormone receptor family.</text>
</comment>
<evidence type="ECO:0000256" key="11">
    <source>
        <dbReference type="RuleBase" id="RU004334"/>
    </source>
</evidence>
<dbReference type="InParanoid" id="G0MN95"/>
<evidence type="ECO:0000256" key="3">
    <source>
        <dbReference type="ARBA" id="ARBA00022723"/>
    </source>
</evidence>
<feature type="domain" description="Nuclear receptor" evidence="13">
    <location>
        <begin position="7"/>
        <end position="82"/>
    </location>
</feature>
<feature type="domain" description="NR LBD" evidence="14">
    <location>
        <begin position="121"/>
        <end position="372"/>
    </location>
</feature>
<feature type="region of interest" description="Disordered" evidence="12">
    <location>
        <begin position="79"/>
        <end position="115"/>
    </location>
</feature>
<evidence type="ECO:0000313" key="15">
    <source>
        <dbReference type="EMBL" id="EGT38250.1"/>
    </source>
</evidence>
<keyword evidence="9 11" id="KW-0675">Receptor</keyword>
<dbReference type="FunFam" id="3.30.50.10:FF:000030">
    <property type="entry name" value="Nuclear Hormone Receptor family"/>
    <property type="match status" value="1"/>
</dbReference>
<reference evidence="16" key="1">
    <citation type="submission" date="2011-07" db="EMBL/GenBank/DDBJ databases">
        <authorList>
            <consortium name="Caenorhabditis brenneri Sequencing and Analysis Consortium"/>
            <person name="Wilson R.K."/>
        </authorList>
    </citation>
    <scope>NUCLEOTIDE SEQUENCE [LARGE SCALE GENOMIC DNA]</scope>
    <source>
        <strain evidence="16">PB2801</strain>
    </source>
</reference>
<dbReference type="CDD" id="cd06960">
    <property type="entry name" value="NR_DBD_HNF4A"/>
    <property type="match status" value="1"/>
</dbReference>
<proteinExistence type="inferred from homology"/>
<keyword evidence="8 11" id="KW-0804">Transcription</keyword>
<dbReference type="GO" id="GO:0003700">
    <property type="term" value="F:DNA-binding transcription factor activity"/>
    <property type="evidence" value="ECO:0007669"/>
    <property type="project" value="InterPro"/>
</dbReference>
<protein>
    <submittedName>
        <fullName evidence="15">Uncharacterized protein</fullName>
    </submittedName>
</protein>
<dbReference type="PROSITE" id="PS00031">
    <property type="entry name" value="NUCLEAR_REC_DBD_1"/>
    <property type="match status" value="1"/>
</dbReference>
<dbReference type="PANTHER" id="PTHR46011">
    <property type="entry name" value="NUCLEAR HORMONE RECEPTOR FAMILY MEMBER NHR-86-RELATED"/>
    <property type="match status" value="1"/>
</dbReference>
<dbReference type="STRING" id="135651.G0MN95"/>
<dbReference type="Gene3D" id="1.10.565.10">
    <property type="entry name" value="Retinoid X Receptor"/>
    <property type="match status" value="1"/>
</dbReference>
<accession>G0MN95</accession>
<keyword evidence="10 11" id="KW-0539">Nucleus</keyword>
<dbReference type="SMART" id="SM00399">
    <property type="entry name" value="ZnF_C4"/>
    <property type="match status" value="1"/>
</dbReference>
<dbReference type="OrthoDB" id="5830034at2759"/>
<evidence type="ECO:0000256" key="8">
    <source>
        <dbReference type="ARBA" id="ARBA00023163"/>
    </source>
</evidence>
<dbReference type="PANTHER" id="PTHR46011:SF18">
    <property type="entry name" value="NR LBD DOMAIN-CONTAINING PROTEIN-RELATED"/>
    <property type="match status" value="1"/>
</dbReference>
<evidence type="ECO:0000259" key="14">
    <source>
        <dbReference type="PROSITE" id="PS51843"/>
    </source>
</evidence>
<dbReference type="InterPro" id="IPR049636">
    <property type="entry name" value="HNF4-like_DBD"/>
</dbReference>
<dbReference type="SUPFAM" id="SSF48508">
    <property type="entry name" value="Nuclear receptor ligand-binding domain"/>
    <property type="match status" value="1"/>
</dbReference>
<keyword evidence="16" id="KW-1185">Reference proteome</keyword>